<dbReference type="Proteomes" id="UP001501444">
    <property type="component" value="Unassembled WGS sequence"/>
</dbReference>
<evidence type="ECO:0000313" key="3">
    <source>
        <dbReference type="EMBL" id="GAA2371712.1"/>
    </source>
</evidence>
<reference evidence="3 4" key="1">
    <citation type="journal article" date="2019" name="Int. J. Syst. Evol. Microbiol.">
        <title>The Global Catalogue of Microorganisms (GCM) 10K type strain sequencing project: providing services to taxonomists for standard genome sequencing and annotation.</title>
        <authorList>
            <consortium name="The Broad Institute Genomics Platform"/>
            <consortium name="The Broad Institute Genome Sequencing Center for Infectious Disease"/>
            <person name="Wu L."/>
            <person name="Ma J."/>
        </authorList>
    </citation>
    <scope>NUCLEOTIDE SEQUENCE [LARGE SCALE GENOMIC DNA]</scope>
    <source>
        <strain evidence="3 4">JCM 3272</strain>
    </source>
</reference>
<organism evidence="3 4">
    <name type="scientific">Dactylosporangium salmoneum</name>
    <dbReference type="NCBI Taxonomy" id="53361"/>
    <lineage>
        <taxon>Bacteria</taxon>
        <taxon>Bacillati</taxon>
        <taxon>Actinomycetota</taxon>
        <taxon>Actinomycetes</taxon>
        <taxon>Micromonosporales</taxon>
        <taxon>Micromonosporaceae</taxon>
        <taxon>Dactylosporangium</taxon>
    </lineage>
</organism>
<accession>A0ABN3H804</accession>
<feature type="region of interest" description="Disordered" evidence="1">
    <location>
        <begin position="27"/>
        <end position="53"/>
    </location>
</feature>
<evidence type="ECO:0008006" key="5">
    <source>
        <dbReference type="Google" id="ProtNLM"/>
    </source>
</evidence>
<gene>
    <name evidence="3" type="ORF">GCM10010170_073450</name>
</gene>
<keyword evidence="4" id="KW-1185">Reference proteome</keyword>
<feature type="chain" id="PRO_5047517508" description="DUF5666 domain-containing protein" evidence="2">
    <location>
        <begin position="30"/>
        <end position="178"/>
    </location>
</feature>
<evidence type="ECO:0000256" key="1">
    <source>
        <dbReference type="SAM" id="MobiDB-lite"/>
    </source>
</evidence>
<proteinExistence type="predicted"/>
<sequence length="178" mass="17853">MRRNRIGLAIGAAMLTGAGLVGIPATAMAQPSPTPPGGGTATTAPGYGMQDHHGGGMLKGVEHGEGVVQTDKGQVTVAMQVGTLTSATGSSVTVKSADGWTRTWNLGSNLRVFEQRHTLQPSALTAGTKIVIAGTTTGAGTTGETYTARLVKVHQHGGMQQTAPATPSPGETPAPTGS</sequence>
<evidence type="ECO:0000256" key="2">
    <source>
        <dbReference type="SAM" id="SignalP"/>
    </source>
</evidence>
<evidence type="ECO:0000313" key="4">
    <source>
        <dbReference type="Proteomes" id="UP001501444"/>
    </source>
</evidence>
<protein>
    <recommendedName>
        <fullName evidence="5">DUF5666 domain-containing protein</fullName>
    </recommendedName>
</protein>
<feature type="region of interest" description="Disordered" evidence="1">
    <location>
        <begin position="155"/>
        <end position="178"/>
    </location>
</feature>
<comment type="caution">
    <text evidence="3">The sequence shown here is derived from an EMBL/GenBank/DDBJ whole genome shotgun (WGS) entry which is preliminary data.</text>
</comment>
<dbReference type="RefSeq" id="WP_344617214.1">
    <property type="nucleotide sequence ID" value="NZ_BAAARV010000072.1"/>
</dbReference>
<dbReference type="EMBL" id="BAAARV010000072">
    <property type="protein sequence ID" value="GAA2371712.1"/>
    <property type="molecule type" value="Genomic_DNA"/>
</dbReference>
<keyword evidence="2" id="KW-0732">Signal</keyword>
<feature type="signal peptide" evidence="2">
    <location>
        <begin position="1"/>
        <end position="29"/>
    </location>
</feature>
<name>A0ABN3H804_9ACTN</name>